<keyword evidence="10 13" id="KW-0067">ATP-binding</keyword>
<evidence type="ECO:0000256" key="12">
    <source>
        <dbReference type="ARBA" id="ARBA00023268"/>
    </source>
</evidence>
<evidence type="ECO:0000256" key="11">
    <source>
        <dbReference type="ARBA" id="ARBA00023102"/>
    </source>
</evidence>
<evidence type="ECO:0000256" key="7">
    <source>
        <dbReference type="ARBA" id="ARBA00022605"/>
    </source>
</evidence>
<dbReference type="PANTHER" id="PTHR42945:SF1">
    <property type="entry name" value="HISTIDINE BIOSYNTHESIS BIFUNCTIONAL PROTEIN HIS7"/>
    <property type="match status" value="1"/>
</dbReference>
<dbReference type="FunFam" id="3.10.20.810:FF:000001">
    <property type="entry name" value="Histidine biosynthesis bifunctional protein HisIE"/>
    <property type="match status" value="1"/>
</dbReference>
<sequence length="201" mass="21700">MRYDPRGLVPAVVQHALTGEVLMLGFMNAEAVAKTLETGLVHFFSRSRNELWQKGETSGNRLALRGMVADCDGDALLVLAVPQGPTCHTGEASCFHRPVYGQGWVPVPAFLGLLRMIRARQEQAPEGSYTARLLASPDEALKKLVEEAGEVVLAARGQGPERLVQELADLLYHLAVVLVAEGVPVEAVNRELEARGLGGRP</sequence>
<dbReference type="Pfam" id="PF01502">
    <property type="entry name" value="PRA-CH"/>
    <property type="match status" value="1"/>
</dbReference>
<evidence type="ECO:0000256" key="9">
    <source>
        <dbReference type="ARBA" id="ARBA00022801"/>
    </source>
</evidence>
<keyword evidence="16" id="KW-1185">Reference proteome</keyword>
<keyword evidence="7 13" id="KW-0028">Amino-acid biosynthesis</keyword>
<evidence type="ECO:0000256" key="8">
    <source>
        <dbReference type="ARBA" id="ARBA00022741"/>
    </source>
</evidence>
<keyword evidence="9 13" id="KW-0378">Hydrolase</keyword>
<dbReference type="HAMAP" id="MF_01019">
    <property type="entry name" value="HisIE"/>
    <property type="match status" value="1"/>
</dbReference>
<evidence type="ECO:0000256" key="5">
    <source>
        <dbReference type="ARBA" id="ARBA00007731"/>
    </source>
</evidence>
<comment type="pathway">
    <text evidence="3 13">Amino-acid biosynthesis; L-histidine biosynthesis; L-histidine from 5-phospho-alpha-D-ribose 1-diphosphate: step 3/9.</text>
</comment>
<dbReference type="PANTHER" id="PTHR42945">
    <property type="entry name" value="HISTIDINE BIOSYNTHESIS BIFUNCTIONAL PROTEIN"/>
    <property type="match status" value="1"/>
</dbReference>
<accession>A0A062XXX6</accession>
<comment type="catalytic activity">
    <reaction evidence="1 13">
        <text>1-(5-phospho-beta-D-ribosyl)-5'-AMP + H2O = 1-(5-phospho-beta-D-ribosyl)-5-[(5-phospho-beta-D-ribosylamino)methylideneamino]imidazole-4-carboxamide</text>
        <dbReference type="Rhea" id="RHEA:20049"/>
        <dbReference type="ChEBI" id="CHEBI:15377"/>
        <dbReference type="ChEBI" id="CHEBI:58435"/>
        <dbReference type="ChEBI" id="CHEBI:59457"/>
        <dbReference type="EC" id="3.5.4.19"/>
    </reaction>
</comment>
<feature type="domain" description="Phosphoribosyl-AMP cyclohydrolase" evidence="14">
    <location>
        <begin position="23"/>
        <end position="96"/>
    </location>
</feature>
<evidence type="ECO:0000256" key="3">
    <source>
        <dbReference type="ARBA" id="ARBA00005169"/>
    </source>
</evidence>
<dbReference type="SUPFAM" id="SSF101386">
    <property type="entry name" value="all-alpha NTP pyrophosphatases"/>
    <property type="match status" value="1"/>
</dbReference>
<keyword evidence="8 13" id="KW-0547">Nucleotide-binding</keyword>
<dbReference type="GO" id="GO:0005737">
    <property type="term" value="C:cytoplasm"/>
    <property type="evidence" value="ECO:0007669"/>
    <property type="project" value="UniProtKB-SubCell"/>
</dbReference>
<dbReference type="GO" id="GO:0004636">
    <property type="term" value="F:phosphoribosyl-ATP diphosphatase activity"/>
    <property type="evidence" value="ECO:0007669"/>
    <property type="project" value="UniProtKB-UniRule"/>
</dbReference>
<dbReference type="Pfam" id="PF01503">
    <property type="entry name" value="PRA-PH"/>
    <property type="match status" value="1"/>
</dbReference>
<dbReference type="InterPro" id="IPR008179">
    <property type="entry name" value="HisE"/>
</dbReference>
<comment type="catalytic activity">
    <reaction evidence="2 13">
        <text>1-(5-phospho-beta-D-ribosyl)-ATP + H2O = 1-(5-phospho-beta-D-ribosyl)-5'-AMP + diphosphate + H(+)</text>
        <dbReference type="Rhea" id="RHEA:22828"/>
        <dbReference type="ChEBI" id="CHEBI:15377"/>
        <dbReference type="ChEBI" id="CHEBI:15378"/>
        <dbReference type="ChEBI" id="CHEBI:33019"/>
        <dbReference type="ChEBI" id="CHEBI:59457"/>
        <dbReference type="ChEBI" id="CHEBI:73183"/>
        <dbReference type="EC" id="3.6.1.31"/>
    </reaction>
</comment>
<dbReference type="NCBIfam" id="NF002747">
    <property type="entry name" value="PRK02759.1"/>
    <property type="match status" value="1"/>
</dbReference>
<name>A0A062XXX6_9BACT</name>
<evidence type="ECO:0000256" key="6">
    <source>
        <dbReference type="ARBA" id="ARBA00008299"/>
    </source>
</evidence>
<dbReference type="NCBIfam" id="TIGR03188">
    <property type="entry name" value="histidine_hisI"/>
    <property type="match status" value="1"/>
</dbReference>
<evidence type="ECO:0000313" key="16">
    <source>
        <dbReference type="Proteomes" id="UP000027284"/>
    </source>
</evidence>
<keyword evidence="12 13" id="KW-0511">Multifunctional enzyme</keyword>
<dbReference type="InterPro" id="IPR023019">
    <property type="entry name" value="His_synth_HisIE"/>
</dbReference>
<evidence type="ECO:0000256" key="1">
    <source>
        <dbReference type="ARBA" id="ARBA00000024"/>
    </source>
</evidence>
<evidence type="ECO:0000259" key="14">
    <source>
        <dbReference type="Pfam" id="PF01502"/>
    </source>
</evidence>
<dbReference type="GO" id="GO:0005524">
    <property type="term" value="F:ATP binding"/>
    <property type="evidence" value="ECO:0007669"/>
    <property type="project" value="UniProtKB-KW"/>
</dbReference>
<dbReference type="EMBL" id="JMFG01000037">
    <property type="protein sequence ID" value="KDA52961.1"/>
    <property type="molecule type" value="Genomic_DNA"/>
</dbReference>
<reference evidence="15 16" key="1">
    <citation type="submission" date="2014-04" db="EMBL/GenBank/DDBJ databases">
        <title>The Genome Sequence of Thermoanaerobaculum aquaticum MP-01, The First Cultivated Group 23 Acidobacterium.</title>
        <authorList>
            <person name="Stamps B.W."/>
            <person name="Losey N.A."/>
            <person name="Lawson P.A."/>
            <person name="Stevenson B.S."/>
        </authorList>
    </citation>
    <scope>NUCLEOTIDE SEQUENCE [LARGE SCALE GENOMIC DNA]</scope>
    <source>
        <strain evidence="15 16">MP-01</strain>
    </source>
</reference>
<dbReference type="GO" id="GO:0004635">
    <property type="term" value="F:phosphoribosyl-AMP cyclohydrolase activity"/>
    <property type="evidence" value="ECO:0007669"/>
    <property type="project" value="UniProtKB-UniRule"/>
</dbReference>
<dbReference type="EC" id="3.5.4.19" evidence="13"/>
<dbReference type="Gene3D" id="1.10.287.1080">
    <property type="entry name" value="MazG-like"/>
    <property type="match status" value="1"/>
</dbReference>
<evidence type="ECO:0000313" key="15">
    <source>
        <dbReference type="EMBL" id="KDA52961.1"/>
    </source>
</evidence>
<gene>
    <name evidence="13" type="primary">hisI</name>
    <name evidence="13" type="synonym">hisIE</name>
    <name evidence="15" type="ORF">EG19_08620</name>
</gene>
<dbReference type="AlphaFoldDB" id="A0A062XXX6"/>
<dbReference type="InterPro" id="IPR021130">
    <property type="entry name" value="PRib-ATP_PPHydrolase-like"/>
</dbReference>
<dbReference type="UniPathway" id="UPA00031">
    <property type="reaction ID" value="UER00007"/>
</dbReference>
<dbReference type="GO" id="GO:0000105">
    <property type="term" value="P:L-histidine biosynthetic process"/>
    <property type="evidence" value="ECO:0007669"/>
    <property type="project" value="UniProtKB-UniRule"/>
</dbReference>
<evidence type="ECO:0000256" key="2">
    <source>
        <dbReference type="ARBA" id="ARBA00001460"/>
    </source>
</evidence>
<dbReference type="HAMAP" id="MF_01020">
    <property type="entry name" value="HisE"/>
    <property type="match status" value="1"/>
</dbReference>
<dbReference type="NCBIfam" id="NF000768">
    <property type="entry name" value="PRK00051.1"/>
    <property type="match status" value="1"/>
</dbReference>
<organism evidence="15 16">
    <name type="scientific">Thermoanaerobaculum aquaticum</name>
    <dbReference type="NCBI Taxonomy" id="1312852"/>
    <lineage>
        <taxon>Bacteria</taxon>
        <taxon>Pseudomonadati</taxon>
        <taxon>Acidobacteriota</taxon>
        <taxon>Thermoanaerobaculia</taxon>
        <taxon>Thermoanaerobaculales</taxon>
        <taxon>Thermoanaerobaculaceae</taxon>
        <taxon>Thermoanaerobaculum</taxon>
    </lineage>
</organism>
<dbReference type="InterPro" id="IPR002496">
    <property type="entry name" value="PRib_AMP_CycHydrolase_dom"/>
</dbReference>
<comment type="pathway">
    <text evidence="4 13">Amino-acid biosynthesis; L-histidine biosynthesis; L-histidine from 5-phospho-alpha-D-ribose 1-diphosphate: step 2/9.</text>
</comment>
<keyword evidence="13" id="KW-0963">Cytoplasm</keyword>
<protein>
    <recommendedName>
        <fullName evidence="13">Histidine biosynthesis bifunctional protein HisIE</fullName>
    </recommendedName>
    <domain>
        <recommendedName>
            <fullName evidence="13">Phosphoribosyl-AMP cyclohydrolase</fullName>
            <shortName evidence="13">PRA-CH</shortName>
            <ecNumber evidence="13">3.5.4.19</ecNumber>
        </recommendedName>
    </domain>
    <domain>
        <recommendedName>
            <fullName evidence="13">Phosphoribosyl-ATP pyrophosphatase</fullName>
            <shortName evidence="13">PRA-PH</shortName>
            <ecNumber evidence="13">3.6.1.31</ecNumber>
        </recommendedName>
    </domain>
</protein>
<evidence type="ECO:0000256" key="4">
    <source>
        <dbReference type="ARBA" id="ARBA00005204"/>
    </source>
</evidence>
<dbReference type="EC" id="3.6.1.31" evidence="13"/>
<comment type="subcellular location">
    <subcellularLocation>
        <location evidence="13">Cytoplasm</location>
    </subcellularLocation>
</comment>
<keyword evidence="11 13" id="KW-0368">Histidine biosynthesis</keyword>
<evidence type="ECO:0000256" key="13">
    <source>
        <dbReference type="HAMAP-Rule" id="MF_01019"/>
    </source>
</evidence>
<dbReference type="Proteomes" id="UP000027284">
    <property type="component" value="Unassembled WGS sequence"/>
</dbReference>
<dbReference type="CDD" id="cd11534">
    <property type="entry name" value="NTP-PPase_HisIE_like"/>
    <property type="match status" value="1"/>
</dbReference>
<proteinExistence type="inferred from homology"/>
<feature type="region of interest" description="Phosphoribosyl-ATP pyrophosphohydrolase" evidence="13">
    <location>
        <begin position="110"/>
        <end position="201"/>
    </location>
</feature>
<dbReference type="STRING" id="1312852.EG19_08620"/>
<dbReference type="OrthoDB" id="9795769at2"/>
<evidence type="ECO:0000256" key="10">
    <source>
        <dbReference type="ARBA" id="ARBA00022840"/>
    </source>
</evidence>
<comment type="similarity">
    <text evidence="6 13">In the N-terminal section; belongs to the PRA-CH family.</text>
</comment>
<dbReference type="InterPro" id="IPR038019">
    <property type="entry name" value="PRib_AMP_CycHydrolase_sf"/>
</dbReference>
<comment type="caution">
    <text evidence="15">The sequence shown here is derived from an EMBL/GenBank/DDBJ whole genome shotgun (WGS) entry which is preliminary data.</text>
</comment>
<feature type="region of interest" description="Phosphoribosyl-AMP cyclohydrolase" evidence="13">
    <location>
        <begin position="1"/>
        <end position="109"/>
    </location>
</feature>
<comment type="similarity">
    <text evidence="5 13">In the C-terminal section; belongs to the PRA-PH family.</text>
</comment>
<dbReference type="SUPFAM" id="SSF141734">
    <property type="entry name" value="HisI-like"/>
    <property type="match status" value="1"/>
</dbReference>
<dbReference type="Gene3D" id="3.10.20.810">
    <property type="entry name" value="Phosphoribosyl-AMP cyclohydrolase"/>
    <property type="match status" value="1"/>
</dbReference>